<dbReference type="AlphaFoldDB" id="A0A024TEY1"/>
<dbReference type="SMART" id="SM00353">
    <property type="entry name" value="HLH"/>
    <property type="match status" value="1"/>
</dbReference>
<feature type="region of interest" description="Disordered" evidence="1">
    <location>
        <begin position="99"/>
        <end position="144"/>
    </location>
</feature>
<dbReference type="Pfam" id="PF00010">
    <property type="entry name" value="HLH"/>
    <property type="match status" value="1"/>
</dbReference>
<dbReference type="PROSITE" id="PS50888">
    <property type="entry name" value="BHLH"/>
    <property type="match status" value="1"/>
</dbReference>
<accession>A0A024TEY1</accession>
<reference evidence="3" key="1">
    <citation type="submission" date="2013-12" db="EMBL/GenBank/DDBJ databases">
        <title>The Genome Sequence of Aphanomyces invadans NJM9701.</title>
        <authorList>
            <consortium name="The Broad Institute Genomics Platform"/>
            <person name="Russ C."/>
            <person name="Tyler B."/>
            <person name="van West P."/>
            <person name="Dieguez-Uribeondo J."/>
            <person name="Young S.K."/>
            <person name="Zeng Q."/>
            <person name="Gargeya S."/>
            <person name="Fitzgerald M."/>
            <person name="Abouelleil A."/>
            <person name="Alvarado L."/>
            <person name="Chapman S.B."/>
            <person name="Gainer-Dewar J."/>
            <person name="Goldberg J."/>
            <person name="Griggs A."/>
            <person name="Gujja S."/>
            <person name="Hansen M."/>
            <person name="Howarth C."/>
            <person name="Imamovic A."/>
            <person name="Ireland A."/>
            <person name="Larimer J."/>
            <person name="McCowan C."/>
            <person name="Murphy C."/>
            <person name="Pearson M."/>
            <person name="Poon T.W."/>
            <person name="Priest M."/>
            <person name="Roberts A."/>
            <person name="Saif S."/>
            <person name="Shea T."/>
            <person name="Sykes S."/>
            <person name="Wortman J."/>
            <person name="Nusbaum C."/>
            <person name="Birren B."/>
        </authorList>
    </citation>
    <scope>NUCLEOTIDE SEQUENCE [LARGE SCALE GENOMIC DNA]</scope>
    <source>
        <strain evidence="3">NJM9701</strain>
    </source>
</reference>
<feature type="compositionally biased region" description="Low complexity" evidence="1">
    <location>
        <begin position="117"/>
        <end position="136"/>
    </location>
</feature>
<feature type="region of interest" description="Disordered" evidence="1">
    <location>
        <begin position="201"/>
        <end position="230"/>
    </location>
</feature>
<evidence type="ECO:0000256" key="1">
    <source>
        <dbReference type="SAM" id="MobiDB-lite"/>
    </source>
</evidence>
<organism evidence="3">
    <name type="scientific">Aphanomyces invadans</name>
    <dbReference type="NCBI Taxonomy" id="157072"/>
    <lineage>
        <taxon>Eukaryota</taxon>
        <taxon>Sar</taxon>
        <taxon>Stramenopiles</taxon>
        <taxon>Oomycota</taxon>
        <taxon>Saprolegniomycetes</taxon>
        <taxon>Saprolegniales</taxon>
        <taxon>Verrucalvaceae</taxon>
        <taxon>Aphanomyces</taxon>
    </lineage>
</organism>
<dbReference type="InterPro" id="IPR036638">
    <property type="entry name" value="HLH_DNA-bd_sf"/>
</dbReference>
<feature type="domain" description="BHLH" evidence="2">
    <location>
        <begin position="138"/>
        <end position="191"/>
    </location>
</feature>
<dbReference type="GO" id="GO:0046983">
    <property type="term" value="F:protein dimerization activity"/>
    <property type="evidence" value="ECO:0007669"/>
    <property type="project" value="InterPro"/>
</dbReference>
<dbReference type="VEuPathDB" id="FungiDB:H310_13404"/>
<sequence>MHGLPKCLRRPCTHFTVCPEQCSKAAGSSMEPAPPPLPLHSATSYLPLKSSSYSPAMQMETRQRRASATSSSGIGQEHSTTFPSMHVNLGVVDGRSTIVGRRPRATSDSIFGSEGNTPTCGSSSPDTTTPSHTPSDISRKQRHNLREQRRIMRIGSQFDHLKAKLEAVGFISNKKDKHSILQATIEYIAALECEAATTRTASSAQSSSPTLELNETCEPAPHGKENSPHSQYGHVLRADPALDPMHVLQQAQPPTPQYQPAPPAHSSSIECLWSLAAPMAPSLPVPELVADSTASFRHVFLHTSVPSLIARLDGTLVHANYLFHEYFPTMVDDYNHTLYALCIASDVPKMQSLVTKVLTCDVHSAQTKMTWQAGRAGQVKLVFVSVALVRDHAGQPANIQCTVLPMA</sequence>
<protein>
    <recommendedName>
        <fullName evidence="2">BHLH domain-containing protein</fullName>
    </recommendedName>
</protein>
<dbReference type="RefSeq" id="XP_008879115.1">
    <property type="nucleotide sequence ID" value="XM_008880893.1"/>
</dbReference>
<dbReference type="SUPFAM" id="SSF47459">
    <property type="entry name" value="HLH, helix-loop-helix DNA-binding domain"/>
    <property type="match status" value="1"/>
</dbReference>
<gene>
    <name evidence="3" type="ORF">H310_13404</name>
</gene>
<name>A0A024TEY1_9STRA</name>
<feature type="compositionally biased region" description="Low complexity" evidence="1">
    <location>
        <begin position="201"/>
        <end position="210"/>
    </location>
</feature>
<dbReference type="eggNOG" id="ENOG502RXBN">
    <property type="taxonomic scope" value="Eukaryota"/>
</dbReference>
<dbReference type="OrthoDB" id="78884at2759"/>
<evidence type="ECO:0000313" key="3">
    <source>
        <dbReference type="EMBL" id="ETV92151.1"/>
    </source>
</evidence>
<dbReference type="InterPro" id="IPR011598">
    <property type="entry name" value="bHLH_dom"/>
</dbReference>
<dbReference type="Gene3D" id="4.10.280.10">
    <property type="entry name" value="Helix-loop-helix DNA-binding domain"/>
    <property type="match status" value="1"/>
</dbReference>
<proteinExistence type="predicted"/>
<feature type="compositionally biased region" description="Polar residues" evidence="1">
    <location>
        <begin position="106"/>
        <end position="116"/>
    </location>
</feature>
<dbReference type="CDD" id="cd00083">
    <property type="entry name" value="bHLH_SF"/>
    <property type="match status" value="1"/>
</dbReference>
<feature type="region of interest" description="Disordered" evidence="1">
    <location>
        <begin position="57"/>
        <end position="81"/>
    </location>
</feature>
<evidence type="ECO:0000259" key="2">
    <source>
        <dbReference type="PROSITE" id="PS50888"/>
    </source>
</evidence>
<dbReference type="EMBL" id="KI914002">
    <property type="protein sequence ID" value="ETV92151.1"/>
    <property type="molecule type" value="Genomic_DNA"/>
</dbReference>
<dbReference type="GeneID" id="20090454"/>